<keyword evidence="6" id="KW-1185">Reference proteome</keyword>
<dbReference type="InterPro" id="IPR002182">
    <property type="entry name" value="NB-ARC"/>
</dbReference>
<dbReference type="InterPro" id="IPR044974">
    <property type="entry name" value="Disease_R_plants"/>
</dbReference>
<evidence type="ECO:0000259" key="4">
    <source>
        <dbReference type="PROSITE" id="PS50104"/>
    </source>
</evidence>
<evidence type="ECO:0000256" key="2">
    <source>
        <dbReference type="ARBA" id="ARBA00022737"/>
    </source>
</evidence>
<dbReference type="Pfam" id="PF23282">
    <property type="entry name" value="WHD_ROQ1"/>
    <property type="match status" value="1"/>
</dbReference>
<dbReference type="InterPro" id="IPR035897">
    <property type="entry name" value="Toll_tir_struct_dom_sf"/>
</dbReference>
<accession>A0ABQ8E1F4</accession>
<dbReference type="Gene3D" id="1.10.8.430">
    <property type="entry name" value="Helical domain of apoptotic protease-activating factors"/>
    <property type="match status" value="1"/>
</dbReference>
<evidence type="ECO:0000256" key="3">
    <source>
        <dbReference type="ARBA" id="ARBA00022821"/>
    </source>
</evidence>
<dbReference type="PANTHER" id="PTHR11017">
    <property type="entry name" value="LEUCINE-RICH REPEAT-CONTAINING PROTEIN"/>
    <property type="match status" value="1"/>
</dbReference>
<proteinExistence type="predicted"/>
<dbReference type="PRINTS" id="PR00364">
    <property type="entry name" value="DISEASERSIST"/>
</dbReference>
<dbReference type="Proteomes" id="UP000824890">
    <property type="component" value="Unassembled WGS sequence"/>
</dbReference>
<dbReference type="InterPro" id="IPR011713">
    <property type="entry name" value="Leu-rich_rpt_3"/>
</dbReference>
<dbReference type="InterPro" id="IPR036390">
    <property type="entry name" value="WH_DNA-bd_sf"/>
</dbReference>
<keyword evidence="3" id="KW-0611">Plant defense</keyword>
<dbReference type="InterPro" id="IPR058192">
    <property type="entry name" value="WHD_ROQ1-like"/>
</dbReference>
<comment type="caution">
    <text evidence="5">The sequence shown here is derived from an EMBL/GenBank/DDBJ whole genome shotgun (WGS) entry which is preliminary data.</text>
</comment>
<organism evidence="5 6">
    <name type="scientific">Brassica napus</name>
    <name type="common">Rape</name>
    <dbReference type="NCBI Taxonomy" id="3708"/>
    <lineage>
        <taxon>Eukaryota</taxon>
        <taxon>Viridiplantae</taxon>
        <taxon>Streptophyta</taxon>
        <taxon>Embryophyta</taxon>
        <taxon>Tracheophyta</taxon>
        <taxon>Spermatophyta</taxon>
        <taxon>Magnoliopsida</taxon>
        <taxon>eudicotyledons</taxon>
        <taxon>Gunneridae</taxon>
        <taxon>Pentapetalae</taxon>
        <taxon>rosids</taxon>
        <taxon>malvids</taxon>
        <taxon>Brassicales</taxon>
        <taxon>Brassicaceae</taxon>
        <taxon>Brassiceae</taxon>
        <taxon>Brassica</taxon>
    </lineage>
</organism>
<evidence type="ECO:0000313" key="6">
    <source>
        <dbReference type="Proteomes" id="UP000824890"/>
    </source>
</evidence>
<dbReference type="SMART" id="SM00255">
    <property type="entry name" value="TIR"/>
    <property type="match status" value="1"/>
</dbReference>
<dbReference type="InterPro" id="IPR042197">
    <property type="entry name" value="Apaf_helical"/>
</dbReference>
<dbReference type="Gene3D" id="3.80.10.10">
    <property type="entry name" value="Ribonuclease Inhibitor"/>
    <property type="match status" value="2"/>
</dbReference>
<dbReference type="InterPro" id="IPR000157">
    <property type="entry name" value="TIR_dom"/>
</dbReference>
<dbReference type="Pfam" id="PF07725">
    <property type="entry name" value="LRR_3"/>
    <property type="match status" value="1"/>
</dbReference>
<dbReference type="Gene3D" id="3.40.50.10140">
    <property type="entry name" value="Toll/interleukin-1 receptor homology (TIR) domain"/>
    <property type="match status" value="1"/>
</dbReference>
<dbReference type="SUPFAM" id="SSF52058">
    <property type="entry name" value="L domain-like"/>
    <property type="match status" value="1"/>
</dbReference>
<name>A0ABQ8E1F4_BRANA</name>
<dbReference type="Pfam" id="PF00931">
    <property type="entry name" value="NB-ARC"/>
    <property type="match status" value="1"/>
</dbReference>
<keyword evidence="1" id="KW-0433">Leucine-rich repeat</keyword>
<dbReference type="Gene3D" id="3.40.50.300">
    <property type="entry name" value="P-loop containing nucleotide triphosphate hydrolases"/>
    <property type="match status" value="1"/>
</dbReference>
<dbReference type="InterPro" id="IPR032675">
    <property type="entry name" value="LRR_dom_sf"/>
</dbReference>
<evidence type="ECO:0000256" key="1">
    <source>
        <dbReference type="ARBA" id="ARBA00022614"/>
    </source>
</evidence>
<feature type="domain" description="TIR" evidence="4">
    <location>
        <begin position="10"/>
        <end position="174"/>
    </location>
</feature>
<dbReference type="PROSITE" id="PS50104">
    <property type="entry name" value="TIR"/>
    <property type="match status" value="1"/>
</dbReference>
<dbReference type="SUPFAM" id="SSF52200">
    <property type="entry name" value="Toll/Interleukin receptor TIR domain"/>
    <property type="match status" value="1"/>
</dbReference>
<sequence>MESSSPSRNWRFNVFPSFCGEDLRKNFLSHFLKELQRKGITTFIDHEIKRSKAIGPELVAAIRGSRMAVILLSKNYASSTWCLNELLEIMSCKEEIGQTVMPVFYEVDPSDVRKQAGDFGNIFEETCLGKSEEVRQRWSRALTDLANLAGVDSRLWNNEADMIEKLALDISSALNVTPSRDFDDLVGIEAHIKNLKPLLSLESSEVRIVGVWGPAGIGKTTIARALYTRLSPIFQHSAFMGNIKETYRRISLDDYGSKLHLQEEFLSKLINHKDVKIPHSGVVRERLKDKRVFVVLDDVDELEQLIALAKEPRWFGSGSRIVVTTQDRQLLKAHGIDLVYKVELPSRLEALEIFCQSAFGQKHPPCVGIRELALQVTHLAGYLPLGLTVLGSYLRGFSKEEWEYAIPRLNTSLDGKIEKTLRFSYDALHSKDKSIFLHIACLFNGKNVEDVKMLLENSNLDVDHGLKALADKSLIDTHWGRIHMHSLLQKMGREIVCQQSVHEPGKRQFLVDAEEIRDVLACKSGTATVLGISFDASKINGELSISKKAFKGMHNLQFLEIYKTWNAKSRLNLPQGLNYLPHKLRLLHWDSFPMRSLPSKFSAEFLVELRMIFSKLEKLWEGIIPLRSLKVMNVSYSRKLKEIPNLSNATNLKKFSADRCESLSAFPHVPDCIEELELSYTGITEVPPWIKNLCGLQRVCMTQCSKLTNISMNVSKLENLEEVDFSGSVDGILFTAIVSWLSGVKKRLTIRANNIEEMLPKCLPRKAYTSPVSLDLSGNEDIKTIPDCIKHFSQLHKLDIRECRKLTSLPQLPESLSELNAQECESLKRIHGSFHNPDICLNFANCLKLNREARELICASPSRYTILPGEEQPGMFKDQTSGDLLKVVHMIQRPFPRFLRYKACIRLLARSAVYDDDSGGIARVACCIRRICDGSVVRDESLELHIPVLVNDHLFTLGGSLILNKGNEPEVDATFSEFLFEFKANIKMAIIGCQFTVLGGKRDYDTYSRWNEEVSSQQDKRIRHETEEQR</sequence>
<dbReference type="SUPFAM" id="SSF46785">
    <property type="entry name" value="Winged helix' DNA-binding domain"/>
    <property type="match status" value="1"/>
</dbReference>
<dbReference type="SUPFAM" id="SSF52540">
    <property type="entry name" value="P-loop containing nucleoside triphosphate hydrolases"/>
    <property type="match status" value="1"/>
</dbReference>
<reference evidence="5 6" key="1">
    <citation type="submission" date="2021-05" db="EMBL/GenBank/DDBJ databases">
        <title>Genome Assembly of Synthetic Allotetraploid Brassica napus Reveals Homoeologous Exchanges between Subgenomes.</title>
        <authorList>
            <person name="Davis J.T."/>
        </authorList>
    </citation>
    <scope>NUCLEOTIDE SEQUENCE [LARGE SCALE GENOMIC DNA]</scope>
    <source>
        <strain evidence="6">cv. Da-Ae</strain>
        <tissue evidence="5">Seedling</tissue>
    </source>
</reference>
<dbReference type="InterPro" id="IPR027417">
    <property type="entry name" value="P-loop_NTPase"/>
</dbReference>
<dbReference type="PANTHER" id="PTHR11017:SF355">
    <property type="entry name" value="TIR DOMAIN-CONTAINING PROTEIN"/>
    <property type="match status" value="1"/>
</dbReference>
<protein>
    <recommendedName>
        <fullName evidence="4">TIR domain-containing protein</fullName>
    </recommendedName>
</protein>
<dbReference type="Pfam" id="PF01582">
    <property type="entry name" value="TIR"/>
    <property type="match status" value="1"/>
</dbReference>
<evidence type="ECO:0000313" key="5">
    <source>
        <dbReference type="EMBL" id="KAH0935454.1"/>
    </source>
</evidence>
<gene>
    <name evidence="5" type="ORF">HID58_012571</name>
</gene>
<dbReference type="EMBL" id="JAGKQM010000003">
    <property type="protein sequence ID" value="KAH0935454.1"/>
    <property type="molecule type" value="Genomic_DNA"/>
</dbReference>
<keyword evidence="2" id="KW-0677">Repeat</keyword>